<keyword evidence="3" id="KW-0732">Signal</keyword>
<dbReference type="PANTHER" id="PTHR30023:SF0">
    <property type="entry name" value="PENICILLIN-SENSITIVE CARBOXYPEPTIDASE A"/>
    <property type="match status" value="1"/>
</dbReference>
<comment type="similarity">
    <text evidence="1">Belongs to the peptidase S13 family.</text>
</comment>
<evidence type="ECO:0000256" key="2">
    <source>
        <dbReference type="ARBA" id="ARBA00022801"/>
    </source>
</evidence>
<dbReference type="Gene3D" id="3.50.80.20">
    <property type="entry name" value="D-Ala-D-Ala carboxypeptidase C, peptidase S13"/>
    <property type="match status" value="1"/>
</dbReference>
<evidence type="ECO:0000256" key="1">
    <source>
        <dbReference type="ARBA" id="ARBA00006096"/>
    </source>
</evidence>
<sequence>MKRILSSVLFIVLTSIASAASLQKAADRLIDQVDPAINIGVSVVDLNTGDTIYQRNPMRSFIPASNMKLFSDAAALMALGPDYRYKSQLSTNALMIENGVLKGSLYLHLPGDPSFNQDDLSSLLASLKSLGIKQIQGNIILLSQNRYITPQAPGWMVEDLKHSYGAPIAPLILDENRLTVTVNPAHKPGLPALVETNNPSGNWLINNQVKTKPNARSCGVDFSMDRENRLTVRGCVGVGQWAVQQRIPIRNPLRYAQTLIRQKLLDIHIKLDGEVILGNSPGNLLLLSSHRSKPIAQLMADTLKPSDNLYADSLFLHAAAKLNGTPLNWKLAQETVKTFLQKQTGINLENAVLTDGSGLSRYDQLTPQQTVGLLRYLHDRFPLTYEYIAALPIAGHDGTLQRRFRKPGQQGFIRAKTGYMTGVVSLSGYLYTANAHTLAFAIFINGMPGTSPRISGRYRYLVDALCDHFLKQKPKHHFIQLAKNPHLRVAYQNNPLQSEVKRSKEARWRGLESTLKHELTGVAIIFRGDELILNDYNKDIHTVWSSLQTVRKKYPFGVLLESAQIPNSQGNLPLMLWIKKSQASDNPYRVWKVRETVS</sequence>
<dbReference type="SUPFAM" id="SSF56601">
    <property type="entry name" value="beta-lactamase/transpeptidase-like"/>
    <property type="match status" value="1"/>
</dbReference>
<dbReference type="Gene3D" id="3.40.710.10">
    <property type="entry name" value="DD-peptidase/beta-lactamase superfamily"/>
    <property type="match status" value="2"/>
</dbReference>
<dbReference type="PRINTS" id="PR00922">
    <property type="entry name" value="DADACBPTASE3"/>
</dbReference>
<gene>
    <name evidence="4" type="primary">dacB</name>
    <name evidence="4" type="ORF">GCM10007966_16630</name>
</gene>
<dbReference type="OrthoDB" id="9802627at2"/>
<protein>
    <submittedName>
        <fullName evidence="4">D-alanyl-D-alanine carboxypeptidase</fullName>
    </submittedName>
</protein>
<keyword evidence="2" id="KW-0378">Hydrolase</keyword>
<accession>A0A917NDZ7</accession>
<dbReference type="Pfam" id="PF02113">
    <property type="entry name" value="Peptidase_S13"/>
    <property type="match status" value="1"/>
</dbReference>
<feature type="chain" id="PRO_5038008037" evidence="3">
    <location>
        <begin position="20"/>
        <end position="598"/>
    </location>
</feature>
<reference evidence="4" key="1">
    <citation type="journal article" date="2014" name="Int. J. Syst. Evol. Microbiol.">
        <title>Complete genome sequence of Corynebacterium casei LMG S-19264T (=DSM 44701T), isolated from a smear-ripened cheese.</title>
        <authorList>
            <consortium name="US DOE Joint Genome Institute (JGI-PGF)"/>
            <person name="Walter F."/>
            <person name="Albersmeier A."/>
            <person name="Kalinowski J."/>
            <person name="Ruckert C."/>
        </authorList>
    </citation>
    <scope>NUCLEOTIDE SEQUENCE</scope>
    <source>
        <strain evidence="4">JCM 13919</strain>
    </source>
</reference>
<keyword evidence="5" id="KW-1185">Reference proteome</keyword>
<feature type="signal peptide" evidence="3">
    <location>
        <begin position="1"/>
        <end position="19"/>
    </location>
</feature>
<dbReference type="PANTHER" id="PTHR30023">
    <property type="entry name" value="D-ALANYL-D-ALANINE CARBOXYPEPTIDASE"/>
    <property type="match status" value="1"/>
</dbReference>
<dbReference type="NCBIfam" id="TIGR00666">
    <property type="entry name" value="PBP4"/>
    <property type="match status" value="1"/>
</dbReference>
<evidence type="ECO:0000256" key="3">
    <source>
        <dbReference type="SAM" id="SignalP"/>
    </source>
</evidence>
<keyword evidence="4" id="KW-0121">Carboxypeptidase</keyword>
<evidence type="ECO:0000313" key="5">
    <source>
        <dbReference type="Proteomes" id="UP000630149"/>
    </source>
</evidence>
<keyword evidence="4" id="KW-0645">Protease</keyword>
<organism evidence="4 5">
    <name type="scientific">Legionella impletisoli</name>
    <dbReference type="NCBI Taxonomy" id="343510"/>
    <lineage>
        <taxon>Bacteria</taxon>
        <taxon>Pseudomonadati</taxon>
        <taxon>Pseudomonadota</taxon>
        <taxon>Gammaproteobacteria</taxon>
        <taxon>Legionellales</taxon>
        <taxon>Legionellaceae</taxon>
        <taxon>Legionella</taxon>
    </lineage>
</organism>
<dbReference type="AlphaFoldDB" id="A0A917NDZ7"/>
<dbReference type="InterPro" id="IPR000667">
    <property type="entry name" value="Peptidase_S13"/>
</dbReference>
<evidence type="ECO:0000313" key="4">
    <source>
        <dbReference type="EMBL" id="GGI88559.1"/>
    </source>
</evidence>
<comment type="caution">
    <text evidence="4">The sequence shown here is derived from an EMBL/GenBank/DDBJ whole genome shotgun (WGS) entry which is preliminary data.</text>
</comment>
<reference evidence="4" key="2">
    <citation type="submission" date="2020-09" db="EMBL/GenBank/DDBJ databases">
        <authorList>
            <person name="Sun Q."/>
            <person name="Ohkuma M."/>
        </authorList>
    </citation>
    <scope>NUCLEOTIDE SEQUENCE</scope>
    <source>
        <strain evidence="4">JCM 13919</strain>
    </source>
</reference>
<dbReference type="Proteomes" id="UP000630149">
    <property type="component" value="Unassembled WGS sequence"/>
</dbReference>
<dbReference type="GO" id="GO:0004185">
    <property type="term" value="F:serine-type carboxypeptidase activity"/>
    <property type="evidence" value="ECO:0007669"/>
    <property type="project" value="InterPro"/>
</dbReference>
<dbReference type="EMBL" id="BMOB01000007">
    <property type="protein sequence ID" value="GGI88559.1"/>
    <property type="molecule type" value="Genomic_DNA"/>
</dbReference>
<dbReference type="RefSeq" id="WP_131776364.1">
    <property type="nucleotide sequence ID" value="NZ_BMOB01000007.1"/>
</dbReference>
<dbReference type="InterPro" id="IPR012338">
    <property type="entry name" value="Beta-lactam/transpept-like"/>
</dbReference>
<name>A0A917NDZ7_9GAMM</name>
<dbReference type="GO" id="GO:0006508">
    <property type="term" value="P:proteolysis"/>
    <property type="evidence" value="ECO:0007669"/>
    <property type="project" value="InterPro"/>
</dbReference>
<proteinExistence type="inferred from homology"/>
<dbReference type="GO" id="GO:0000270">
    <property type="term" value="P:peptidoglycan metabolic process"/>
    <property type="evidence" value="ECO:0007669"/>
    <property type="project" value="TreeGrafter"/>
</dbReference>